<comment type="caution">
    <text evidence="2">The sequence shown here is derived from an EMBL/GenBank/DDBJ whole genome shotgun (WGS) entry which is preliminary data.</text>
</comment>
<feature type="compositionally biased region" description="Basic residues" evidence="1">
    <location>
        <begin position="82"/>
        <end position="94"/>
    </location>
</feature>
<feature type="compositionally biased region" description="Basic and acidic residues" evidence="1">
    <location>
        <begin position="67"/>
        <end position="81"/>
    </location>
</feature>
<organism evidence="2 3">
    <name type="scientific">Hibiscus trionum</name>
    <name type="common">Flower of an hour</name>
    <dbReference type="NCBI Taxonomy" id="183268"/>
    <lineage>
        <taxon>Eukaryota</taxon>
        <taxon>Viridiplantae</taxon>
        <taxon>Streptophyta</taxon>
        <taxon>Embryophyta</taxon>
        <taxon>Tracheophyta</taxon>
        <taxon>Spermatophyta</taxon>
        <taxon>Magnoliopsida</taxon>
        <taxon>eudicotyledons</taxon>
        <taxon>Gunneridae</taxon>
        <taxon>Pentapetalae</taxon>
        <taxon>rosids</taxon>
        <taxon>malvids</taxon>
        <taxon>Malvales</taxon>
        <taxon>Malvaceae</taxon>
        <taxon>Malvoideae</taxon>
        <taxon>Hibiscus</taxon>
    </lineage>
</organism>
<name>A0A9W7HTH2_HIBTR</name>
<sequence length="131" mass="14269">MRNREGSTKKGSSDAFVPEKDAAHKTVQGNFGPDGAGHRTPCTYRRKSLLGRIEPNPIVVAEMEADEAAHGSIRDRDDPSRKNKFKDHSKHHPSSHANRSRSGADLVISTSDMTTTITDSTEAVGQPRPAH</sequence>
<evidence type="ECO:0000313" key="3">
    <source>
        <dbReference type="Proteomes" id="UP001165190"/>
    </source>
</evidence>
<protein>
    <submittedName>
        <fullName evidence="2">Uncharacterized protein</fullName>
    </submittedName>
</protein>
<dbReference type="Proteomes" id="UP001165190">
    <property type="component" value="Unassembled WGS sequence"/>
</dbReference>
<feature type="compositionally biased region" description="Basic and acidic residues" evidence="1">
    <location>
        <begin position="1"/>
        <end position="24"/>
    </location>
</feature>
<evidence type="ECO:0000313" key="2">
    <source>
        <dbReference type="EMBL" id="GMI83203.1"/>
    </source>
</evidence>
<feature type="compositionally biased region" description="Low complexity" evidence="1">
    <location>
        <begin position="108"/>
        <end position="121"/>
    </location>
</feature>
<keyword evidence="3" id="KW-1185">Reference proteome</keyword>
<proteinExistence type="predicted"/>
<reference evidence="2" key="1">
    <citation type="submission" date="2023-05" db="EMBL/GenBank/DDBJ databases">
        <title>Genome and transcriptome analyses reveal genes involved in the formation of fine ridges on petal epidermal cells in Hibiscus trionum.</title>
        <authorList>
            <person name="Koshimizu S."/>
            <person name="Masuda S."/>
            <person name="Ishii T."/>
            <person name="Shirasu K."/>
            <person name="Hoshino A."/>
            <person name="Arita M."/>
        </authorList>
    </citation>
    <scope>NUCLEOTIDE SEQUENCE</scope>
    <source>
        <strain evidence="2">Hamamatsu line</strain>
    </source>
</reference>
<feature type="region of interest" description="Disordered" evidence="1">
    <location>
        <begin position="62"/>
        <end position="131"/>
    </location>
</feature>
<accession>A0A9W7HTH2</accession>
<feature type="region of interest" description="Disordered" evidence="1">
    <location>
        <begin position="1"/>
        <end position="42"/>
    </location>
</feature>
<dbReference type="AlphaFoldDB" id="A0A9W7HTH2"/>
<gene>
    <name evidence="2" type="ORF">HRI_001989600</name>
</gene>
<evidence type="ECO:0000256" key="1">
    <source>
        <dbReference type="SAM" id="MobiDB-lite"/>
    </source>
</evidence>
<dbReference type="EMBL" id="BSYR01000019">
    <property type="protein sequence ID" value="GMI83203.1"/>
    <property type="molecule type" value="Genomic_DNA"/>
</dbReference>